<reference evidence="6 7" key="1">
    <citation type="journal article" date="2012" name="BMC Genomics">
        <title>Comparative genomics of bacteria in the genus Providencia isolated from wild Drosophila melanogaster.</title>
        <authorList>
            <person name="Galac M.R."/>
            <person name="Lazzaro B.P."/>
        </authorList>
    </citation>
    <scope>NUCLEOTIDE SEQUENCE [LARGE SCALE GENOMIC DNA]</scope>
    <source>
        <strain evidence="6 7">DSM 19968</strain>
    </source>
</reference>
<dbReference type="STRING" id="1141662.OOA_08807"/>
<dbReference type="InterPro" id="IPR000794">
    <property type="entry name" value="Beta-ketoacyl_synthase"/>
</dbReference>
<dbReference type="Proteomes" id="UP000009336">
    <property type="component" value="Unassembled WGS sequence"/>
</dbReference>
<dbReference type="RefSeq" id="WP_008911782.1">
    <property type="nucleotide sequence ID" value="NZ_KB233222.1"/>
</dbReference>
<dbReference type="Gene3D" id="3.40.47.10">
    <property type="match status" value="1"/>
</dbReference>
<dbReference type="InterPro" id="IPR014030">
    <property type="entry name" value="Ketoacyl_synth_N"/>
</dbReference>
<comment type="pathway">
    <text evidence="1">Lipid metabolism; fatty acid biosynthesis.</text>
</comment>
<dbReference type="GO" id="GO:0006633">
    <property type="term" value="P:fatty acid biosynthetic process"/>
    <property type="evidence" value="ECO:0007669"/>
    <property type="project" value="TreeGrafter"/>
</dbReference>
<evidence type="ECO:0000256" key="2">
    <source>
        <dbReference type="ARBA" id="ARBA00008467"/>
    </source>
</evidence>
<feature type="domain" description="Ketosynthase family 3 (KS3)" evidence="5">
    <location>
        <begin position="1"/>
        <end position="403"/>
    </location>
</feature>
<dbReference type="PANTHER" id="PTHR11712:SF336">
    <property type="entry name" value="3-OXOACYL-[ACYL-CARRIER-PROTEIN] SYNTHASE, MITOCHONDRIAL"/>
    <property type="match status" value="1"/>
</dbReference>
<dbReference type="InterPro" id="IPR014031">
    <property type="entry name" value="Ketoacyl_synth_C"/>
</dbReference>
<dbReference type="AlphaFoldDB" id="K8WQV9"/>
<dbReference type="PATRIC" id="fig|1141662.3.peg.1786"/>
<dbReference type="Pfam" id="PF00109">
    <property type="entry name" value="ketoacyl-synt"/>
    <property type="match status" value="1"/>
</dbReference>
<name>K8WQV9_9GAMM</name>
<dbReference type="EMBL" id="AKKL01000021">
    <property type="protein sequence ID" value="EKT62336.1"/>
    <property type="molecule type" value="Genomic_DNA"/>
</dbReference>
<evidence type="ECO:0000313" key="6">
    <source>
        <dbReference type="EMBL" id="EKT62336.1"/>
    </source>
</evidence>
<comment type="similarity">
    <text evidence="2 4">Belongs to the thiolase-like superfamily. Beta-ketoacyl-ACP synthases family.</text>
</comment>
<proteinExistence type="inferred from homology"/>
<organism evidence="6 7">
    <name type="scientific">Providencia burhodogranariea DSM 19968</name>
    <dbReference type="NCBI Taxonomy" id="1141662"/>
    <lineage>
        <taxon>Bacteria</taxon>
        <taxon>Pseudomonadati</taxon>
        <taxon>Pseudomonadota</taxon>
        <taxon>Gammaproteobacteria</taxon>
        <taxon>Enterobacterales</taxon>
        <taxon>Morganellaceae</taxon>
        <taxon>Providencia</taxon>
    </lineage>
</organism>
<dbReference type="HOGENOM" id="CLU_675680_0_0_6"/>
<keyword evidence="3 4" id="KW-0808">Transferase</keyword>
<dbReference type="Pfam" id="PF02801">
    <property type="entry name" value="Ketoacyl-synt_C"/>
    <property type="match status" value="1"/>
</dbReference>
<keyword evidence="7" id="KW-1185">Reference proteome</keyword>
<dbReference type="GO" id="GO:0005829">
    <property type="term" value="C:cytosol"/>
    <property type="evidence" value="ECO:0007669"/>
    <property type="project" value="TreeGrafter"/>
</dbReference>
<dbReference type="SUPFAM" id="SSF53901">
    <property type="entry name" value="Thiolase-like"/>
    <property type="match status" value="2"/>
</dbReference>
<comment type="caution">
    <text evidence="6">The sequence shown here is derived from an EMBL/GenBank/DDBJ whole genome shotgun (WGS) entry which is preliminary data.</text>
</comment>
<dbReference type="eggNOG" id="COG0304">
    <property type="taxonomic scope" value="Bacteria"/>
</dbReference>
<evidence type="ECO:0000259" key="5">
    <source>
        <dbReference type="PROSITE" id="PS52004"/>
    </source>
</evidence>
<evidence type="ECO:0000256" key="1">
    <source>
        <dbReference type="ARBA" id="ARBA00005194"/>
    </source>
</evidence>
<gene>
    <name evidence="6" type="ORF">OOA_08807</name>
</gene>
<dbReference type="PROSITE" id="PS52004">
    <property type="entry name" value="KS3_2"/>
    <property type="match status" value="1"/>
</dbReference>
<evidence type="ECO:0000256" key="3">
    <source>
        <dbReference type="ARBA" id="ARBA00022679"/>
    </source>
</evidence>
<dbReference type="PANTHER" id="PTHR11712">
    <property type="entry name" value="POLYKETIDE SYNTHASE-RELATED"/>
    <property type="match status" value="1"/>
</dbReference>
<dbReference type="InterPro" id="IPR016039">
    <property type="entry name" value="Thiolase-like"/>
</dbReference>
<evidence type="ECO:0000256" key="4">
    <source>
        <dbReference type="RuleBase" id="RU003694"/>
    </source>
</evidence>
<evidence type="ECO:0000313" key="7">
    <source>
        <dbReference type="Proteomes" id="UP000009336"/>
    </source>
</evidence>
<dbReference type="InterPro" id="IPR020841">
    <property type="entry name" value="PKS_Beta-ketoAc_synthase_dom"/>
</dbReference>
<dbReference type="OrthoDB" id="6452348at2"/>
<protein>
    <submittedName>
        <fullName evidence="6">Beta-ketoacyl-ACP synthase</fullName>
    </submittedName>
</protein>
<sequence>MSKKVVLSGWEIKLPSYKNFSMLSQSLIDKKRVRGEKYFSNDTMAVYYKFTNNPNVVKFFNKKIDFHKMINEIIDSGLKKAKITREILIERKVKIYLAGQGARADLLDYQGFYDKNDAEDVACSPRIKKLHSNQYAQDYISNKLFKDYQLNWPPISIYCASNSALMATHIGYQEISYGAADIVIILSWSDILLQDVSFMDSQNMLAKEYAQPFSKYSDGVMLSAGYSVLILENAEQAKKRVEQTSICINESLFMQNNASRNSGGATFNFYTISKLILKTLDMSQYKPSDIGAIFIHGNGSIISDKAEAMAITNVFKDFIDIPILSYKGQIGYVSNCSGIIDLMIMADCLNRGIIIPSVGAYPIDDALDLNFLSNKSIMPYCGKPMLKLGLGMDGSIIVMILTTN</sequence>
<dbReference type="GO" id="GO:0004315">
    <property type="term" value="F:3-oxoacyl-[acyl-carrier-protein] synthase activity"/>
    <property type="evidence" value="ECO:0007669"/>
    <property type="project" value="TreeGrafter"/>
</dbReference>
<accession>K8WQV9</accession>